<dbReference type="PANTHER" id="PTHR43883">
    <property type="entry name" value="SLR0207 PROTEIN"/>
    <property type="match status" value="1"/>
</dbReference>
<evidence type="ECO:0000259" key="1">
    <source>
        <dbReference type="Pfam" id="PF01636"/>
    </source>
</evidence>
<reference evidence="2 3" key="1">
    <citation type="submission" date="2020-08" db="EMBL/GenBank/DDBJ databases">
        <title>Genomic Encyclopedia of Type Strains, Phase IV (KMG-IV): sequencing the most valuable type-strain genomes for metagenomic binning, comparative biology and taxonomic classification.</title>
        <authorList>
            <person name="Goeker M."/>
        </authorList>
    </citation>
    <scope>NUCLEOTIDE SEQUENCE [LARGE SCALE GENOMIC DNA]</scope>
    <source>
        <strain evidence="2 3">DSM 12141</strain>
    </source>
</reference>
<dbReference type="AlphaFoldDB" id="A0A7W9TNS1"/>
<dbReference type="InterPro" id="IPR002575">
    <property type="entry name" value="Aminoglycoside_PTrfase"/>
</dbReference>
<dbReference type="InterPro" id="IPR011009">
    <property type="entry name" value="Kinase-like_dom_sf"/>
</dbReference>
<dbReference type="SUPFAM" id="SSF56112">
    <property type="entry name" value="Protein kinase-like (PK-like)"/>
    <property type="match status" value="1"/>
</dbReference>
<accession>A0A7W9TNS1</accession>
<sequence length="513" mass="55198">MPRDEPSEVLAFLAERLRAPGAEAPETVQTHISILLLGRDRVYKLKRAIRLPYLDFSTPGLRLDACREEVALNRRTAPALYLGVRRITREAGGALAFDGQGELVDAVVEMKRFAEDTLFTRLAQAGRLDRPLLTALARTIAGFHAQAPRAPGGDGAQRILDVLELNEQCPDMAPAFGAAAVDALRAALRKAWARHAPLLDARARAGKVRRCHGDLHLRNLCLLDGQPTLFDCIEFNEAIATIDVLYDLAFLLMDLWQTGLRAEANWVMNRYMDESGDAGGLPLLPFFMALRASIRAQVLSTQAALPGAARQDILPQARAYLDLAMALLRPAPARLLAIGGLSGTGKSTVAAAIAHRIGAAPGARILASDRIRKRLAGVPAETPLPPDSYTRESSDRVYAALAAEAARTLALGHACIADAVFSRQEERQRIERCAAEAGAPFQGIWLEADPDTLVARVRARRNDPSDATADVVRAQLRRHTRPQGWLAVQAGQDAAATQAAVLAAPGIAPDGAG</sequence>
<feature type="domain" description="Aminoglycoside phosphotransferase" evidence="1">
    <location>
        <begin position="127"/>
        <end position="263"/>
    </location>
</feature>
<organism evidence="2 3">
    <name type="scientific">Castellaniella defragrans</name>
    <name type="common">Alcaligenes defragrans</name>
    <dbReference type="NCBI Taxonomy" id="75697"/>
    <lineage>
        <taxon>Bacteria</taxon>
        <taxon>Pseudomonadati</taxon>
        <taxon>Pseudomonadota</taxon>
        <taxon>Betaproteobacteria</taxon>
        <taxon>Burkholderiales</taxon>
        <taxon>Alcaligenaceae</taxon>
        <taxon>Castellaniella</taxon>
    </lineage>
</organism>
<dbReference type="EMBL" id="JACHIB010000009">
    <property type="protein sequence ID" value="MBB6083726.1"/>
    <property type="molecule type" value="Genomic_DNA"/>
</dbReference>
<dbReference type="InterPro" id="IPR052732">
    <property type="entry name" value="Cell-binding_unc_protein"/>
</dbReference>
<dbReference type="Pfam" id="PF13671">
    <property type="entry name" value="AAA_33"/>
    <property type="match status" value="1"/>
</dbReference>
<dbReference type="Proteomes" id="UP000541136">
    <property type="component" value="Unassembled WGS sequence"/>
</dbReference>
<evidence type="ECO:0000313" key="3">
    <source>
        <dbReference type="Proteomes" id="UP000541136"/>
    </source>
</evidence>
<dbReference type="PANTHER" id="PTHR43883:SF1">
    <property type="entry name" value="GLUCONOKINASE"/>
    <property type="match status" value="1"/>
</dbReference>
<dbReference type="Gene3D" id="3.90.1200.10">
    <property type="match status" value="1"/>
</dbReference>
<protein>
    <recommendedName>
        <fullName evidence="1">Aminoglycoside phosphotransferase domain-containing protein</fullName>
    </recommendedName>
</protein>
<proteinExistence type="predicted"/>
<comment type="caution">
    <text evidence="2">The sequence shown here is derived from an EMBL/GenBank/DDBJ whole genome shotgun (WGS) entry which is preliminary data.</text>
</comment>
<dbReference type="Gene3D" id="3.40.50.300">
    <property type="entry name" value="P-loop containing nucleotide triphosphate hydrolases"/>
    <property type="match status" value="1"/>
</dbReference>
<dbReference type="RefSeq" id="WP_052355959.1">
    <property type="nucleotide sequence ID" value="NZ_JACHIB010000009.1"/>
</dbReference>
<dbReference type="InterPro" id="IPR027417">
    <property type="entry name" value="P-loop_NTPase"/>
</dbReference>
<gene>
    <name evidence="2" type="ORF">HNR28_001768</name>
</gene>
<evidence type="ECO:0000313" key="2">
    <source>
        <dbReference type="EMBL" id="MBB6083726.1"/>
    </source>
</evidence>
<name>A0A7W9TNS1_CASDE</name>
<dbReference type="SUPFAM" id="SSF52540">
    <property type="entry name" value="P-loop containing nucleoside triphosphate hydrolases"/>
    <property type="match status" value="1"/>
</dbReference>
<dbReference type="Pfam" id="PF01636">
    <property type="entry name" value="APH"/>
    <property type="match status" value="1"/>
</dbReference>